<name>A0ABU2JFN9_9ACTN</name>
<evidence type="ECO:0000313" key="2">
    <source>
        <dbReference type="Proteomes" id="UP001183176"/>
    </source>
</evidence>
<sequence length="174" mass="18801">MPVEVFVDEGKRAGYLLCAAVVASQDVARARRAMRALNRRRLHMHSEGAASRQRILARFAQAPPISAAHLWRLPIQGGSERAARDECFRALIPGVLELGAARIVVESCAQDQQDKAVIGSSLAQAGALGQVEFRVVPAQSDELLWAADLVTWAYLAGGRSQRAVADLVTVHNLP</sequence>
<comment type="caution">
    <text evidence="1">The sequence shown here is derived from an EMBL/GenBank/DDBJ whole genome shotgun (WGS) entry which is preliminary data.</text>
</comment>
<proteinExistence type="predicted"/>
<evidence type="ECO:0008006" key="3">
    <source>
        <dbReference type="Google" id="ProtNLM"/>
    </source>
</evidence>
<organism evidence="1 2">
    <name type="scientific">Jatrophihabitans lederbergiae</name>
    <dbReference type="NCBI Taxonomy" id="3075547"/>
    <lineage>
        <taxon>Bacteria</taxon>
        <taxon>Bacillati</taxon>
        <taxon>Actinomycetota</taxon>
        <taxon>Actinomycetes</taxon>
        <taxon>Jatrophihabitantales</taxon>
        <taxon>Jatrophihabitantaceae</taxon>
        <taxon>Jatrophihabitans</taxon>
    </lineage>
</organism>
<dbReference type="EMBL" id="JAVREH010000043">
    <property type="protein sequence ID" value="MDT0263556.1"/>
    <property type="molecule type" value="Genomic_DNA"/>
</dbReference>
<protein>
    <recommendedName>
        <fullName evidence="3">DUF3800 domain-containing protein</fullName>
    </recommendedName>
</protein>
<dbReference type="Proteomes" id="UP001183176">
    <property type="component" value="Unassembled WGS sequence"/>
</dbReference>
<keyword evidence="2" id="KW-1185">Reference proteome</keyword>
<dbReference type="RefSeq" id="WP_311424702.1">
    <property type="nucleotide sequence ID" value="NZ_JAVREH010000043.1"/>
</dbReference>
<gene>
    <name evidence="1" type="ORF">RM423_19430</name>
</gene>
<evidence type="ECO:0000313" key="1">
    <source>
        <dbReference type="EMBL" id="MDT0263556.1"/>
    </source>
</evidence>
<accession>A0ABU2JFN9</accession>
<reference evidence="2" key="1">
    <citation type="submission" date="2023-07" db="EMBL/GenBank/DDBJ databases">
        <title>30 novel species of actinomycetes from the DSMZ collection.</title>
        <authorList>
            <person name="Nouioui I."/>
        </authorList>
    </citation>
    <scope>NUCLEOTIDE SEQUENCE [LARGE SCALE GENOMIC DNA]</scope>
    <source>
        <strain evidence="2">DSM 44399</strain>
    </source>
</reference>